<dbReference type="AlphaFoldDB" id="A0AAV2I8I2"/>
<dbReference type="Gene3D" id="3.30.40.10">
    <property type="entry name" value="Zinc/RING finger domain, C3HC4 (zinc finger)"/>
    <property type="match status" value="1"/>
</dbReference>
<evidence type="ECO:0000313" key="9">
    <source>
        <dbReference type="EMBL" id="CAL1543127.1"/>
    </source>
</evidence>
<dbReference type="InterPro" id="IPR050784">
    <property type="entry name" value="IAP"/>
</dbReference>
<feature type="compositionally biased region" description="Basic and acidic residues" evidence="6">
    <location>
        <begin position="124"/>
        <end position="137"/>
    </location>
</feature>
<dbReference type="PANTHER" id="PTHR10044:SF139">
    <property type="entry name" value="DEATH-ASSOCIATED INHIBITOR OF APOPTOSIS 2"/>
    <property type="match status" value="1"/>
</dbReference>
<dbReference type="Pfam" id="PF13920">
    <property type="entry name" value="zf-C3HC4_3"/>
    <property type="match status" value="1"/>
</dbReference>
<dbReference type="GO" id="GO:0051726">
    <property type="term" value="P:regulation of cell cycle"/>
    <property type="evidence" value="ECO:0007669"/>
    <property type="project" value="TreeGrafter"/>
</dbReference>
<reference evidence="9 10" key="1">
    <citation type="submission" date="2024-04" db="EMBL/GenBank/DDBJ databases">
        <authorList>
            <consortium name="Genoscope - CEA"/>
            <person name="William W."/>
        </authorList>
    </citation>
    <scope>NUCLEOTIDE SEQUENCE [LARGE SCALE GENOMIC DNA]</scope>
</reference>
<feature type="compositionally biased region" description="Low complexity" evidence="6">
    <location>
        <begin position="443"/>
        <end position="454"/>
    </location>
</feature>
<feature type="chain" id="PRO_5043651609" description="RING-type domain-containing protein" evidence="7">
    <location>
        <begin position="27"/>
        <end position="706"/>
    </location>
</feature>
<accession>A0AAV2I8I2</accession>
<feature type="domain" description="RING-type" evidence="8">
    <location>
        <begin position="659"/>
        <end position="694"/>
    </location>
</feature>
<feature type="signal peptide" evidence="7">
    <location>
        <begin position="1"/>
        <end position="26"/>
    </location>
</feature>
<dbReference type="Proteomes" id="UP001497497">
    <property type="component" value="Unassembled WGS sequence"/>
</dbReference>
<evidence type="ECO:0000256" key="5">
    <source>
        <dbReference type="PROSITE-ProRule" id="PRU00175"/>
    </source>
</evidence>
<evidence type="ECO:0000313" key="10">
    <source>
        <dbReference type="Proteomes" id="UP001497497"/>
    </source>
</evidence>
<dbReference type="EMBL" id="CAXITT010000527">
    <property type="protein sequence ID" value="CAL1543127.1"/>
    <property type="molecule type" value="Genomic_DNA"/>
</dbReference>
<evidence type="ECO:0000256" key="1">
    <source>
        <dbReference type="ARBA" id="ARBA00006672"/>
    </source>
</evidence>
<dbReference type="InterPro" id="IPR001370">
    <property type="entry name" value="BIR_rpt"/>
</dbReference>
<feature type="compositionally biased region" description="Basic and acidic residues" evidence="6">
    <location>
        <begin position="626"/>
        <end position="635"/>
    </location>
</feature>
<organism evidence="9 10">
    <name type="scientific">Lymnaea stagnalis</name>
    <name type="common">Great pond snail</name>
    <name type="synonym">Helix stagnalis</name>
    <dbReference type="NCBI Taxonomy" id="6523"/>
    <lineage>
        <taxon>Eukaryota</taxon>
        <taxon>Metazoa</taxon>
        <taxon>Spiralia</taxon>
        <taxon>Lophotrochozoa</taxon>
        <taxon>Mollusca</taxon>
        <taxon>Gastropoda</taxon>
        <taxon>Heterobranchia</taxon>
        <taxon>Euthyneura</taxon>
        <taxon>Panpulmonata</taxon>
        <taxon>Hygrophila</taxon>
        <taxon>Lymnaeoidea</taxon>
        <taxon>Lymnaeidae</taxon>
        <taxon>Lymnaea</taxon>
    </lineage>
</organism>
<keyword evidence="7" id="KW-0732">Signal</keyword>
<proteinExistence type="inferred from homology"/>
<keyword evidence="2" id="KW-0479">Metal-binding</keyword>
<dbReference type="SMART" id="SM00238">
    <property type="entry name" value="BIR"/>
    <property type="match status" value="2"/>
</dbReference>
<dbReference type="SUPFAM" id="SSF57924">
    <property type="entry name" value="Inhibitor of apoptosis (IAP) repeat"/>
    <property type="match status" value="2"/>
</dbReference>
<name>A0AAV2I8I2_LYMST</name>
<dbReference type="GO" id="GO:0005634">
    <property type="term" value="C:nucleus"/>
    <property type="evidence" value="ECO:0007669"/>
    <property type="project" value="TreeGrafter"/>
</dbReference>
<keyword evidence="4" id="KW-0862">Zinc</keyword>
<dbReference type="GO" id="GO:0008270">
    <property type="term" value="F:zinc ion binding"/>
    <property type="evidence" value="ECO:0007669"/>
    <property type="project" value="UniProtKB-KW"/>
</dbReference>
<evidence type="ECO:0000256" key="4">
    <source>
        <dbReference type="ARBA" id="ARBA00022833"/>
    </source>
</evidence>
<evidence type="ECO:0000256" key="3">
    <source>
        <dbReference type="ARBA" id="ARBA00022771"/>
    </source>
</evidence>
<evidence type="ECO:0000259" key="8">
    <source>
        <dbReference type="PROSITE" id="PS50089"/>
    </source>
</evidence>
<feature type="compositionally biased region" description="Low complexity" evidence="6">
    <location>
        <begin position="568"/>
        <end position="584"/>
    </location>
</feature>
<evidence type="ECO:0000256" key="2">
    <source>
        <dbReference type="ARBA" id="ARBA00022723"/>
    </source>
</evidence>
<feature type="compositionally biased region" description="Polar residues" evidence="6">
    <location>
        <begin position="615"/>
        <end position="625"/>
    </location>
</feature>
<evidence type="ECO:0000256" key="6">
    <source>
        <dbReference type="SAM" id="MobiDB-lite"/>
    </source>
</evidence>
<feature type="region of interest" description="Disordered" evidence="6">
    <location>
        <begin position="389"/>
        <end position="480"/>
    </location>
</feature>
<feature type="region of interest" description="Disordered" evidence="6">
    <location>
        <begin position="548"/>
        <end position="635"/>
    </location>
</feature>
<protein>
    <recommendedName>
        <fullName evidence="8">RING-type domain-containing protein</fullName>
    </recommendedName>
</protein>
<evidence type="ECO:0000256" key="7">
    <source>
        <dbReference type="SAM" id="SignalP"/>
    </source>
</evidence>
<dbReference type="GO" id="GO:0005737">
    <property type="term" value="C:cytoplasm"/>
    <property type="evidence" value="ECO:0007669"/>
    <property type="project" value="TreeGrafter"/>
</dbReference>
<dbReference type="Pfam" id="PF00653">
    <property type="entry name" value="BIR"/>
    <property type="match status" value="2"/>
</dbReference>
<dbReference type="FunFam" id="1.10.1170.10:FF:000002">
    <property type="entry name" value="Baculoviral IAP repeat containing 7"/>
    <property type="match status" value="1"/>
</dbReference>
<dbReference type="CDD" id="cd00022">
    <property type="entry name" value="BIR"/>
    <property type="match status" value="1"/>
</dbReference>
<dbReference type="PROSITE" id="PS50089">
    <property type="entry name" value="ZF_RING_2"/>
    <property type="match status" value="1"/>
</dbReference>
<feature type="compositionally biased region" description="Low complexity" evidence="6">
    <location>
        <begin position="414"/>
        <end position="436"/>
    </location>
</feature>
<keyword evidence="10" id="KW-1185">Reference proteome</keyword>
<comment type="similarity">
    <text evidence="1">Belongs to the IAP family.</text>
</comment>
<dbReference type="InterPro" id="IPR001841">
    <property type="entry name" value="Znf_RING"/>
</dbReference>
<dbReference type="Gene3D" id="1.10.1170.10">
    <property type="entry name" value="Inhibitor Of Apoptosis Protein (2mihbC-IAP-1), Chain A"/>
    <property type="match status" value="2"/>
</dbReference>
<sequence length="706" mass="77907">MEGSSDLKLRTLLCLFGLACMSQCVGHTNKSRPSTVTSGKHGLVQRFKSDHCQMLEEASNLKRGAPASKSYGTCYQIQRFRSEFFSCPTHSYGKLHFHVCRSMKSCGVEIRNVRRLFSKHSKMVEKRHEREDQHEDDVISEPSATQVSMADRTPKTTASFCDSSTPLSSSDLFNLWISLCDTIWCNSKKLPTALTSDLRRIRLLFCIIILCYALSTVTSKFTVKTDQTLSLKPIWRPDHLSAAMFDASPKMISGKYVNVKRQCFYDWLFLPFREVGPLKDLIVLPVLEMKRLASFRALSYAEIPDSMFFTKLAEAGFFYTGTGNEVTCCGCRSTLTVASIGSDASDPRYHRESCRFVTGTELAGHPVVIVSQPDDGFQEAGTEDTFGYAENESKFDPSRELAPSHARRFQRNLSSSSTSSNSSGYSSASISSPPSRRGSHVINQESVSENQQSQTATSANGATLPAGATNHSNGQEAPGRLILTNPSYPVYIAKQKRLESFANWAAGHIHTPVALASAGFFYAGYGDCVRCFQCGLGLRSWKPGDDINEEHERHRPSCPFLRVQKNNSSTTTSLGASSLSRGAGHPANRAGNSSNHEHDVSTATLTSEVDESRGRQTVTPQQASNAREKVIRSSRDPAENVAINALQRENETLLLQMMCKICLTAPIRDLFLPCGDLYACTECSKQLTHCPACNKLILATVTTYFS</sequence>
<comment type="caution">
    <text evidence="9">The sequence shown here is derived from an EMBL/GenBank/DDBJ whole genome shotgun (WGS) entry which is preliminary data.</text>
</comment>
<keyword evidence="3 5" id="KW-0863">Zinc-finger</keyword>
<dbReference type="PANTHER" id="PTHR10044">
    <property type="entry name" value="INHIBITOR OF APOPTOSIS"/>
    <property type="match status" value="1"/>
</dbReference>
<gene>
    <name evidence="9" type="ORF">GSLYS_00016661001</name>
</gene>
<dbReference type="PROSITE" id="PS01282">
    <property type="entry name" value="BIR_REPEAT_1"/>
    <property type="match status" value="1"/>
</dbReference>
<dbReference type="InterPro" id="IPR013083">
    <property type="entry name" value="Znf_RING/FYVE/PHD"/>
</dbReference>
<feature type="region of interest" description="Disordered" evidence="6">
    <location>
        <begin position="124"/>
        <end position="151"/>
    </location>
</feature>
<dbReference type="PROSITE" id="PS50143">
    <property type="entry name" value="BIR_REPEAT_2"/>
    <property type="match status" value="2"/>
</dbReference>